<dbReference type="NCBIfam" id="TIGR00219">
    <property type="entry name" value="mreC"/>
    <property type="match status" value="1"/>
</dbReference>
<gene>
    <name evidence="8" type="primary">mreC</name>
    <name evidence="8" type="ordered locus">HCH_05333</name>
</gene>
<protein>
    <recommendedName>
        <fullName evidence="2 5">Cell shape-determining protein MreC</fullName>
    </recommendedName>
    <alternativeName>
        <fullName evidence="4 5">Cell shape protein MreC</fullName>
    </alternativeName>
</protein>
<comment type="similarity">
    <text evidence="1 5">Belongs to the MreC family.</text>
</comment>
<evidence type="ECO:0000313" key="9">
    <source>
        <dbReference type="Proteomes" id="UP000000238"/>
    </source>
</evidence>
<dbReference type="eggNOG" id="COG1792">
    <property type="taxonomic scope" value="Bacteria"/>
</dbReference>
<evidence type="ECO:0000256" key="4">
    <source>
        <dbReference type="ARBA" id="ARBA00032089"/>
    </source>
</evidence>
<evidence type="ECO:0000256" key="6">
    <source>
        <dbReference type="SAM" id="Coils"/>
    </source>
</evidence>
<organism evidence="8 9">
    <name type="scientific">Hahella chejuensis (strain KCTC 2396)</name>
    <dbReference type="NCBI Taxonomy" id="349521"/>
    <lineage>
        <taxon>Bacteria</taxon>
        <taxon>Pseudomonadati</taxon>
        <taxon>Pseudomonadota</taxon>
        <taxon>Gammaproteobacteria</taxon>
        <taxon>Oceanospirillales</taxon>
        <taxon>Hahellaceae</taxon>
        <taxon>Hahella</taxon>
    </lineage>
</organism>
<dbReference type="InterPro" id="IPR042175">
    <property type="entry name" value="Cell/Rod_MreC_2"/>
</dbReference>
<evidence type="ECO:0000256" key="2">
    <source>
        <dbReference type="ARBA" id="ARBA00013855"/>
    </source>
</evidence>
<dbReference type="EMBL" id="CP000155">
    <property type="protein sequence ID" value="ABC32005.1"/>
    <property type="molecule type" value="Genomic_DNA"/>
</dbReference>
<keyword evidence="9" id="KW-1185">Reference proteome</keyword>
<dbReference type="HOGENOM" id="CLU_042663_2_0_6"/>
<evidence type="ECO:0000313" key="8">
    <source>
        <dbReference type="EMBL" id="ABC32005.1"/>
    </source>
</evidence>
<accession>Q2SBG9</accession>
<dbReference type="KEGG" id="hch:HCH_05333"/>
<dbReference type="GO" id="GO:0008360">
    <property type="term" value="P:regulation of cell shape"/>
    <property type="evidence" value="ECO:0007669"/>
    <property type="project" value="UniProtKB-KW"/>
</dbReference>
<dbReference type="InterPro" id="IPR042177">
    <property type="entry name" value="Cell/Rod_1"/>
</dbReference>
<dbReference type="OrthoDB" id="9808025at2"/>
<dbReference type="AlphaFoldDB" id="Q2SBG9"/>
<dbReference type="InterPro" id="IPR007221">
    <property type="entry name" value="MreC"/>
</dbReference>
<dbReference type="PANTHER" id="PTHR34138">
    <property type="entry name" value="CELL SHAPE-DETERMINING PROTEIN MREC"/>
    <property type="match status" value="1"/>
</dbReference>
<dbReference type="Gene3D" id="2.40.10.340">
    <property type="entry name" value="Rod shape-determining protein MreC, domain 1"/>
    <property type="match status" value="1"/>
</dbReference>
<feature type="coiled-coil region" evidence="6">
    <location>
        <begin position="49"/>
        <end position="93"/>
    </location>
</feature>
<keyword evidence="6" id="KW-0175">Coiled coil</keyword>
<name>Q2SBG9_HAHCH</name>
<reference evidence="8 9" key="1">
    <citation type="journal article" date="2005" name="Nucleic Acids Res.">
        <title>Genomic blueprint of Hahella chejuensis, a marine microbe producing an algicidal agent.</title>
        <authorList>
            <person name="Jeong H."/>
            <person name="Yim J.H."/>
            <person name="Lee C."/>
            <person name="Choi S.-H."/>
            <person name="Park Y.K."/>
            <person name="Yoon S.H."/>
            <person name="Hur C.-G."/>
            <person name="Kang H.-Y."/>
            <person name="Kim D."/>
            <person name="Lee H.H."/>
            <person name="Park K.H."/>
            <person name="Park S.-H."/>
            <person name="Park H.-S."/>
            <person name="Lee H.K."/>
            <person name="Oh T.K."/>
            <person name="Kim J.F."/>
        </authorList>
    </citation>
    <scope>NUCLEOTIDE SEQUENCE [LARGE SCALE GENOMIC DNA]</scope>
    <source>
        <strain evidence="8 9">KCTC 2396</strain>
    </source>
</reference>
<evidence type="ECO:0000259" key="7">
    <source>
        <dbReference type="Pfam" id="PF04085"/>
    </source>
</evidence>
<dbReference type="PANTHER" id="PTHR34138:SF1">
    <property type="entry name" value="CELL SHAPE-DETERMINING PROTEIN MREC"/>
    <property type="match status" value="1"/>
</dbReference>
<dbReference type="Proteomes" id="UP000000238">
    <property type="component" value="Chromosome"/>
</dbReference>
<dbReference type="Gene3D" id="2.40.10.350">
    <property type="entry name" value="Rod shape-determining protein MreC, domain 2"/>
    <property type="match status" value="1"/>
</dbReference>
<dbReference type="Pfam" id="PF04085">
    <property type="entry name" value="MreC"/>
    <property type="match status" value="1"/>
</dbReference>
<dbReference type="InterPro" id="IPR055342">
    <property type="entry name" value="MreC_beta-barrel_core"/>
</dbReference>
<comment type="function">
    <text evidence="5">Involved in formation and maintenance of cell shape.</text>
</comment>
<feature type="domain" description="Rod shape-determining protein MreC beta-barrel core" evidence="7">
    <location>
        <begin position="109"/>
        <end position="255"/>
    </location>
</feature>
<proteinExistence type="inferred from homology"/>
<evidence type="ECO:0000256" key="1">
    <source>
        <dbReference type="ARBA" id="ARBA00009369"/>
    </source>
</evidence>
<keyword evidence="3 5" id="KW-0133">Cell shape</keyword>
<dbReference type="PIRSF" id="PIRSF038471">
    <property type="entry name" value="MreC"/>
    <property type="match status" value="1"/>
</dbReference>
<sequence length="277" mass="29882">MILVALLSIAIGIADFHFNLLSSLRETLATLVAPVQWVVSAPSDVVDWTEDAVKSRRDLQQENEALRNRLLILEAKSQRLASLTAEVNRLRELLNASSVVDDSVLVSEIIGINPDPYMHEVVVNKGSDDGVYLGQPMLDSQGLMGQVTQVSPLTSRVLLISDSNHAVPIQVNRNGVRGILVGSGVLDRLQLINVPDTADIVVGDLLVSSGLGGKFPAGYPVAKVTAVVHDPGEPFARIEAHPLSELNRSRHVLLVFKKKSSEVGDRVSDEPSPEATQ</sequence>
<dbReference type="STRING" id="349521.HCH_05333"/>
<evidence type="ECO:0000256" key="3">
    <source>
        <dbReference type="ARBA" id="ARBA00022960"/>
    </source>
</evidence>
<dbReference type="GO" id="GO:0005886">
    <property type="term" value="C:plasma membrane"/>
    <property type="evidence" value="ECO:0007669"/>
    <property type="project" value="TreeGrafter"/>
</dbReference>
<evidence type="ECO:0000256" key="5">
    <source>
        <dbReference type="PIRNR" id="PIRNR038471"/>
    </source>
</evidence>